<dbReference type="GO" id="GO:0043709">
    <property type="term" value="P:cell adhesion involved in single-species biofilm formation"/>
    <property type="evidence" value="ECO:0007669"/>
    <property type="project" value="TreeGrafter"/>
</dbReference>
<keyword evidence="4" id="KW-1185">Reference proteome</keyword>
<dbReference type="GO" id="GO:1902201">
    <property type="term" value="P:negative regulation of bacterial-type flagellum-dependent cell motility"/>
    <property type="evidence" value="ECO:0007669"/>
    <property type="project" value="TreeGrafter"/>
</dbReference>
<dbReference type="GO" id="GO:0052621">
    <property type="term" value="F:diguanylate cyclase activity"/>
    <property type="evidence" value="ECO:0007669"/>
    <property type="project" value="TreeGrafter"/>
</dbReference>
<accession>A0A4R8GM29</accession>
<reference evidence="3 4" key="1">
    <citation type="submission" date="2019-03" db="EMBL/GenBank/DDBJ databases">
        <title>Subsurface microbial communities from deep shales in Ohio and West Virginia, USA.</title>
        <authorList>
            <person name="Wrighton K."/>
        </authorList>
    </citation>
    <scope>NUCLEOTIDE SEQUENCE [LARGE SCALE GENOMIC DNA]</scope>
    <source>
        <strain evidence="3 4">MSL 6dP</strain>
    </source>
</reference>
<proteinExistence type="predicted"/>
<dbReference type="InterPro" id="IPR029787">
    <property type="entry name" value="Nucleotide_cyclase"/>
</dbReference>
<dbReference type="InterPro" id="IPR043128">
    <property type="entry name" value="Rev_trsase/Diguanyl_cyclase"/>
</dbReference>
<feature type="domain" description="GGDEF" evidence="2">
    <location>
        <begin position="376"/>
        <end position="511"/>
    </location>
</feature>
<dbReference type="PANTHER" id="PTHR45138">
    <property type="entry name" value="REGULATORY COMPONENTS OF SENSORY TRANSDUCTION SYSTEM"/>
    <property type="match status" value="1"/>
</dbReference>
<evidence type="ECO:0000259" key="2">
    <source>
        <dbReference type="PROSITE" id="PS50887"/>
    </source>
</evidence>
<dbReference type="PANTHER" id="PTHR45138:SF9">
    <property type="entry name" value="DIGUANYLATE CYCLASE DGCM-RELATED"/>
    <property type="match status" value="1"/>
</dbReference>
<sequence>MLRISIFILISLLVPMIISLVSSVINKSKIVKLLMLVGLIMIFISNNILFTDLLNQELGIVAIYIFIILSIILFDTLGGVISLLVSLPVLILSDISVISLTYQILFFLITILFLGRVFNIIQNKLKNSIQLNLKLSSQIKELRGLREVSALLQGTLELDKILHIILSSVTAGSGLEFNRAILFLIAGEDNVLKGNIGIGPLNQEEGLKIWENIAKDKINLEEMIFIQQELEATHIELNDLIQNLVFDLNKDNIATKAIENQESYNIKWMNPDDNFQCELAAKLGMEAFALVPLIVKGNVIGILTVDNIVNQKEITYEDIDSLLPFANQAAIAIQNAKLNKLKEDMVIKDNLTGLYNQRFFQTSIKDKIEECRERETCLALMMIDIDYFKVYNDNNGHPAGNEALKQLSSILASNVRDEDIVCRFGGEEFSIILPNISEELALSIADRIRRKVSESKFKNQETQPKAKVTISVGVAVFPKDASGDRELLNVADEALYYAKLCGRDNVKLYKDYLRDKKK</sequence>
<dbReference type="SUPFAM" id="SSF55073">
    <property type="entry name" value="Nucleotide cyclase"/>
    <property type="match status" value="1"/>
</dbReference>
<dbReference type="Proteomes" id="UP000295832">
    <property type="component" value="Unassembled WGS sequence"/>
</dbReference>
<dbReference type="NCBIfam" id="TIGR00254">
    <property type="entry name" value="GGDEF"/>
    <property type="match status" value="1"/>
</dbReference>
<feature type="transmembrane region" description="Helical" evidence="1">
    <location>
        <begin position="33"/>
        <end position="54"/>
    </location>
</feature>
<dbReference type="InterPro" id="IPR000160">
    <property type="entry name" value="GGDEF_dom"/>
</dbReference>
<dbReference type="CDD" id="cd01949">
    <property type="entry name" value="GGDEF"/>
    <property type="match status" value="1"/>
</dbReference>
<evidence type="ECO:0000313" key="4">
    <source>
        <dbReference type="Proteomes" id="UP000295832"/>
    </source>
</evidence>
<dbReference type="AlphaFoldDB" id="A0A4R8GM29"/>
<dbReference type="PROSITE" id="PS50887">
    <property type="entry name" value="GGDEF"/>
    <property type="match status" value="1"/>
</dbReference>
<dbReference type="InterPro" id="IPR050469">
    <property type="entry name" value="Diguanylate_Cyclase"/>
</dbReference>
<feature type="transmembrane region" description="Helical" evidence="1">
    <location>
        <begin position="97"/>
        <end position="118"/>
    </location>
</feature>
<comment type="caution">
    <text evidence="3">The sequence shown here is derived from an EMBL/GenBank/DDBJ whole genome shotgun (WGS) entry which is preliminary data.</text>
</comment>
<keyword evidence="1" id="KW-0472">Membrane</keyword>
<dbReference type="InterPro" id="IPR029016">
    <property type="entry name" value="GAF-like_dom_sf"/>
</dbReference>
<dbReference type="Pfam" id="PF00990">
    <property type="entry name" value="GGDEF"/>
    <property type="match status" value="1"/>
</dbReference>
<dbReference type="SUPFAM" id="SSF55781">
    <property type="entry name" value="GAF domain-like"/>
    <property type="match status" value="1"/>
</dbReference>
<dbReference type="Gene3D" id="3.30.70.270">
    <property type="match status" value="1"/>
</dbReference>
<dbReference type="STRING" id="926561.GCA_000379025_00053"/>
<dbReference type="SMART" id="SM00065">
    <property type="entry name" value="GAF"/>
    <property type="match status" value="1"/>
</dbReference>
<dbReference type="Pfam" id="PF01590">
    <property type="entry name" value="GAF"/>
    <property type="match status" value="1"/>
</dbReference>
<name>A0A4R8GM29_9FIRM</name>
<keyword evidence="1" id="KW-1133">Transmembrane helix</keyword>
<dbReference type="RefSeq" id="WP_134118581.1">
    <property type="nucleotide sequence ID" value="NZ_SOEG01000037.1"/>
</dbReference>
<keyword evidence="1" id="KW-0812">Transmembrane</keyword>
<dbReference type="EMBL" id="SOEG01000037">
    <property type="protein sequence ID" value="TDX46746.1"/>
    <property type="molecule type" value="Genomic_DNA"/>
</dbReference>
<evidence type="ECO:0000313" key="3">
    <source>
        <dbReference type="EMBL" id="TDX46746.1"/>
    </source>
</evidence>
<dbReference type="GO" id="GO:0005886">
    <property type="term" value="C:plasma membrane"/>
    <property type="evidence" value="ECO:0007669"/>
    <property type="project" value="TreeGrafter"/>
</dbReference>
<dbReference type="Gene3D" id="3.30.450.40">
    <property type="match status" value="1"/>
</dbReference>
<organism evidence="3 4">
    <name type="scientific">Orenia marismortui</name>
    <dbReference type="NCBI Taxonomy" id="46469"/>
    <lineage>
        <taxon>Bacteria</taxon>
        <taxon>Bacillati</taxon>
        <taxon>Bacillota</taxon>
        <taxon>Clostridia</taxon>
        <taxon>Halanaerobiales</taxon>
        <taxon>Halobacteroidaceae</taxon>
        <taxon>Orenia</taxon>
    </lineage>
</organism>
<feature type="transmembrane region" description="Helical" evidence="1">
    <location>
        <begin position="61"/>
        <end position="91"/>
    </location>
</feature>
<protein>
    <submittedName>
        <fullName evidence="3">Diguanylate cyclase (GGDEF)-like protein</fullName>
    </submittedName>
</protein>
<evidence type="ECO:0000256" key="1">
    <source>
        <dbReference type="SAM" id="Phobius"/>
    </source>
</evidence>
<gene>
    <name evidence="3" type="ORF">C7959_1373</name>
</gene>
<dbReference type="InterPro" id="IPR003018">
    <property type="entry name" value="GAF"/>
</dbReference>
<dbReference type="FunFam" id="3.30.70.270:FF:000001">
    <property type="entry name" value="Diguanylate cyclase domain protein"/>
    <property type="match status" value="1"/>
</dbReference>
<dbReference type="SMART" id="SM00267">
    <property type="entry name" value="GGDEF"/>
    <property type="match status" value="1"/>
</dbReference>